<reference evidence="2" key="1">
    <citation type="journal article" date="2020" name="Stud. Mycol.">
        <title>101 Dothideomycetes genomes: a test case for predicting lifestyles and emergence of pathogens.</title>
        <authorList>
            <person name="Haridas S."/>
            <person name="Albert R."/>
            <person name="Binder M."/>
            <person name="Bloem J."/>
            <person name="Labutti K."/>
            <person name="Salamov A."/>
            <person name="Andreopoulos B."/>
            <person name="Baker S."/>
            <person name="Barry K."/>
            <person name="Bills G."/>
            <person name="Bluhm B."/>
            <person name="Cannon C."/>
            <person name="Castanera R."/>
            <person name="Culley D."/>
            <person name="Daum C."/>
            <person name="Ezra D."/>
            <person name="Gonzalez J."/>
            <person name="Henrissat B."/>
            <person name="Kuo A."/>
            <person name="Liang C."/>
            <person name="Lipzen A."/>
            <person name="Lutzoni F."/>
            <person name="Magnuson J."/>
            <person name="Mondo S."/>
            <person name="Nolan M."/>
            <person name="Ohm R."/>
            <person name="Pangilinan J."/>
            <person name="Park H.-J."/>
            <person name="Ramirez L."/>
            <person name="Alfaro M."/>
            <person name="Sun H."/>
            <person name="Tritt A."/>
            <person name="Yoshinaga Y."/>
            <person name="Zwiers L.-H."/>
            <person name="Turgeon B."/>
            <person name="Goodwin S."/>
            <person name="Spatafora J."/>
            <person name="Crous P."/>
            <person name="Grigoriev I."/>
        </authorList>
    </citation>
    <scope>NUCLEOTIDE SEQUENCE</scope>
    <source>
        <strain evidence="2">CBS 101060</strain>
    </source>
</reference>
<evidence type="ECO:0000256" key="1">
    <source>
        <dbReference type="SAM" id="Phobius"/>
    </source>
</evidence>
<gene>
    <name evidence="2" type="ORF">M501DRAFT_992131</name>
</gene>
<feature type="transmembrane region" description="Helical" evidence="1">
    <location>
        <begin position="334"/>
        <end position="359"/>
    </location>
</feature>
<protein>
    <submittedName>
        <fullName evidence="2">Uncharacterized protein</fullName>
    </submittedName>
</protein>
<keyword evidence="3" id="KW-1185">Reference proteome</keyword>
<sequence length="408" mass="46128">MPLPSHYYTYEVEQRDLDHSINQMSSSHDFVLAVLIQQASAYLTRFRDWYPRYSHALNYIVENNCSAEYAAHLSNTVIISSPELSVWDPDTSTTTLIQCILDCTPEYIKSNFASAQVLLGLMPTALATLGPSVQETALLSIVGKRPLLSLLIAFGSPAVYLERSFHYRHAINELKDPKDRIPHPGFLRRNGIAVLFVKYILIMAAIANIAIVSYELPLRVSFSLVQNAVWLPAIWAFVGSLIHVLSACALRIRVSVEETGIDAESDPQSPDQNVHFIPSSRTRLTRFFITLEKRGLFRVTVRKPTFPYILITWLTTILTGMHLLYGTLVFSSMIFISVVDAAFLILRFMASVVVCRLVLLGELGVLRQRILCDSSIYARGKLPRPEEKRSLMRHPVEAERRRMEMGLD</sequence>
<evidence type="ECO:0000313" key="2">
    <source>
        <dbReference type="EMBL" id="KAF2839145.1"/>
    </source>
</evidence>
<feature type="transmembrane region" description="Helical" evidence="1">
    <location>
        <begin position="306"/>
        <end position="328"/>
    </location>
</feature>
<name>A0A9P4VR90_9PEZI</name>
<keyword evidence="1" id="KW-1133">Transmembrane helix</keyword>
<accession>A0A9P4VR90</accession>
<feature type="transmembrane region" description="Helical" evidence="1">
    <location>
        <begin position="192"/>
        <end position="214"/>
    </location>
</feature>
<dbReference type="EMBL" id="MU006095">
    <property type="protein sequence ID" value="KAF2839145.1"/>
    <property type="molecule type" value="Genomic_DNA"/>
</dbReference>
<evidence type="ECO:0000313" key="3">
    <source>
        <dbReference type="Proteomes" id="UP000799429"/>
    </source>
</evidence>
<proteinExistence type="predicted"/>
<feature type="transmembrane region" description="Helical" evidence="1">
    <location>
        <begin position="229"/>
        <end position="250"/>
    </location>
</feature>
<dbReference type="AlphaFoldDB" id="A0A9P4VR90"/>
<keyword evidence="1" id="KW-0472">Membrane</keyword>
<keyword evidence="1" id="KW-0812">Transmembrane</keyword>
<comment type="caution">
    <text evidence="2">The sequence shown here is derived from an EMBL/GenBank/DDBJ whole genome shotgun (WGS) entry which is preliminary data.</text>
</comment>
<organism evidence="2 3">
    <name type="scientific">Patellaria atrata CBS 101060</name>
    <dbReference type="NCBI Taxonomy" id="1346257"/>
    <lineage>
        <taxon>Eukaryota</taxon>
        <taxon>Fungi</taxon>
        <taxon>Dikarya</taxon>
        <taxon>Ascomycota</taxon>
        <taxon>Pezizomycotina</taxon>
        <taxon>Dothideomycetes</taxon>
        <taxon>Dothideomycetes incertae sedis</taxon>
        <taxon>Patellariales</taxon>
        <taxon>Patellariaceae</taxon>
        <taxon>Patellaria</taxon>
    </lineage>
</organism>
<dbReference type="Proteomes" id="UP000799429">
    <property type="component" value="Unassembled WGS sequence"/>
</dbReference>
<dbReference type="OrthoDB" id="3009728at2759"/>